<dbReference type="RefSeq" id="WP_169249054.1">
    <property type="nucleotide sequence ID" value="NZ_SPMZ01000031.1"/>
</dbReference>
<proteinExistence type="predicted"/>
<accession>A0ABX1TK81</accession>
<evidence type="ECO:0008006" key="3">
    <source>
        <dbReference type="Google" id="ProtNLM"/>
    </source>
</evidence>
<dbReference type="EMBL" id="SPMZ01000031">
    <property type="protein sequence ID" value="NMQ19795.1"/>
    <property type="molecule type" value="Genomic_DNA"/>
</dbReference>
<protein>
    <recommendedName>
        <fullName evidence="3">CopG family transcriptional regulator</fullName>
    </recommendedName>
</protein>
<keyword evidence="2" id="KW-1185">Reference proteome</keyword>
<reference evidence="1 2" key="1">
    <citation type="submission" date="2019-03" db="EMBL/GenBank/DDBJ databases">
        <title>Metabolic reconstructions from genomes of highly enriched 'Candidatus Accumulibacter' and 'Candidatus Competibacter' bioreactor populations.</title>
        <authorList>
            <person name="Annavajhala M.K."/>
            <person name="Welles L."/>
            <person name="Abbas B."/>
            <person name="Sorokin D."/>
            <person name="Park H."/>
            <person name="Van Loosdrecht M."/>
            <person name="Chandran K."/>
        </authorList>
    </citation>
    <scope>NUCLEOTIDE SEQUENCE [LARGE SCALE GENOMIC DNA]</scope>
    <source>
        <strain evidence="1 2">SBR_G</strain>
    </source>
</reference>
<organism evidence="1 2">
    <name type="scientific">Candidatus Competibacter phosphatis</name>
    <dbReference type="NCBI Taxonomy" id="221280"/>
    <lineage>
        <taxon>Bacteria</taxon>
        <taxon>Pseudomonadati</taxon>
        <taxon>Pseudomonadota</taxon>
        <taxon>Gammaproteobacteria</taxon>
        <taxon>Candidatus Competibacteraceae</taxon>
        <taxon>Candidatus Competibacter</taxon>
    </lineage>
</organism>
<sequence length="81" mass="8785">MNLSIDLPKILEDRLIAYCAAQGISQGEAIKRAIDSLLSDGSPTPYELGATGFGADKTHGGDIARNSKRLLREQFRAPIDR</sequence>
<evidence type="ECO:0000313" key="1">
    <source>
        <dbReference type="EMBL" id="NMQ19795.1"/>
    </source>
</evidence>
<gene>
    <name evidence="1" type="ORF">E4P82_11655</name>
</gene>
<evidence type="ECO:0000313" key="2">
    <source>
        <dbReference type="Proteomes" id="UP000760480"/>
    </source>
</evidence>
<dbReference type="Proteomes" id="UP000760480">
    <property type="component" value="Unassembled WGS sequence"/>
</dbReference>
<comment type="caution">
    <text evidence="1">The sequence shown here is derived from an EMBL/GenBank/DDBJ whole genome shotgun (WGS) entry which is preliminary data.</text>
</comment>
<name>A0ABX1TK81_9GAMM</name>